<evidence type="ECO:0000256" key="12">
    <source>
        <dbReference type="SAM" id="MobiDB-lite"/>
    </source>
</evidence>
<protein>
    <submittedName>
        <fullName evidence="14">SIX homeobox 4</fullName>
    </submittedName>
</protein>
<comment type="subcellular location">
    <subcellularLocation>
        <location evidence="2">Cytoplasm</location>
    </subcellularLocation>
    <subcellularLocation>
        <location evidence="1 10 11">Nucleus</location>
    </subcellularLocation>
</comment>
<proteinExistence type="inferred from homology"/>
<dbReference type="GO" id="GO:0005667">
    <property type="term" value="C:transcription regulator complex"/>
    <property type="evidence" value="ECO:0007669"/>
    <property type="project" value="TreeGrafter"/>
</dbReference>
<dbReference type="OMA" id="MCGEMEA"/>
<dbReference type="GO" id="GO:0045892">
    <property type="term" value="P:negative regulation of DNA-templated transcription"/>
    <property type="evidence" value="ECO:0007669"/>
    <property type="project" value="Ensembl"/>
</dbReference>
<evidence type="ECO:0000313" key="14">
    <source>
        <dbReference type="Ensembl" id="ENSPMRP00000004842.1"/>
    </source>
</evidence>
<dbReference type="PROSITE" id="PS00027">
    <property type="entry name" value="HOMEOBOX_1"/>
    <property type="match status" value="1"/>
</dbReference>
<keyword evidence="4" id="KW-0217">Developmental protein</keyword>
<dbReference type="GO" id="GO:0005634">
    <property type="term" value="C:nucleus"/>
    <property type="evidence" value="ECO:0007669"/>
    <property type="project" value="UniProtKB-SubCell"/>
</dbReference>
<dbReference type="CTD" id="51804"/>
<dbReference type="PANTHER" id="PTHR10390:SF44">
    <property type="entry name" value="SIX HOMEOBOX 4"/>
    <property type="match status" value="1"/>
</dbReference>
<dbReference type="SUPFAM" id="SSF46689">
    <property type="entry name" value="Homeodomain-like"/>
    <property type="match status" value="1"/>
</dbReference>
<dbReference type="Ensembl" id="ENSPMRT00000005161.1">
    <property type="protein sequence ID" value="ENSPMRP00000004842.1"/>
    <property type="gene ID" value="ENSPMRG00000003332.1"/>
</dbReference>
<dbReference type="FunFam" id="1.10.10.60:FF:000085">
    <property type="entry name" value="SIX homeobox 5"/>
    <property type="match status" value="1"/>
</dbReference>
<keyword evidence="9 10" id="KW-0539">Nucleus</keyword>
<dbReference type="GO" id="GO:0060037">
    <property type="term" value="P:pharyngeal system development"/>
    <property type="evidence" value="ECO:0007669"/>
    <property type="project" value="Ensembl"/>
</dbReference>
<dbReference type="InterPro" id="IPR031701">
    <property type="entry name" value="SIX1_SD"/>
</dbReference>
<dbReference type="GO" id="GO:0008584">
    <property type="term" value="P:male gonad development"/>
    <property type="evidence" value="ECO:0007669"/>
    <property type="project" value="Ensembl"/>
</dbReference>
<dbReference type="GO" id="GO:0034504">
    <property type="term" value="P:protein localization to nucleus"/>
    <property type="evidence" value="ECO:0007669"/>
    <property type="project" value="Ensembl"/>
</dbReference>
<dbReference type="Proteomes" id="UP000472272">
    <property type="component" value="Chromosome 1"/>
</dbReference>
<feature type="DNA-binding region" description="Homeobox" evidence="10">
    <location>
        <begin position="241"/>
        <end position="291"/>
    </location>
</feature>
<feature type="region of interest" description="Disordered" evidence="12">
    <location>
        <begin position="279"/>
        <end position="334"/>
    </location>
</feature>
<evidence type="ECO:0000256" key="11">
    <source>
        <dbReference type="RuleBase" id="RU000682"/>
    </source>
</evidence>
<reference evidence="14" key="2">
    <citation type="submission" date="2025-08" db="UniProtKB">
        <authorList>
            <consortium name="Ensembl"/>
        </authorList>
    </citation>
    <scope>IDENTIFICATION</scope>
</reference>
<dbReference type="GO" id="GO:0000978">
    <property type="term" value="F:RNA polymerase II cis-regulatory region sequence-specific DNA binding"/>
    <property type="evidence" value="ECO:0007669"/>
    <property type="project" value="Ensembl"/>
</dbReference>
<dbReference type="GO" id="GO:0032880">
    <property type="term" value="P:regulation of protein localization"/>
    <property type="evidence" value="ECO:0007669"/>
    <property type="project" value="Ensembl"/>
</dbReference>
<feature type="compositionally biased region" description="Basic and acidic residues" evidence="12">
    <location>
        <begin position="308"/>
        <end position="317"/>
    </location>
</feature>
<dbReference type="SMART" id="SM00389">
    <property type="entry name" value="HOX"/>
    <property type="match status" value="1"/>
</dbReference>
<keyword evidence="8" id="KW-0804">Transcription</keyword>
<dbReference type="KEGG" id="pmua:114601852"/>
<dbReference type="GO" id="GO:0045214">
    <property type="term" value="P:sarcomere organization"/>
    <property type="evidence" value="ECO:0007669"/>
    <property type="project" value="Ensembl"/>
</dbReference>
<dbReference type="GO" id="GO:0042472">
    <property type="term" value="P:inner ear morphogenesis"/>
    <property type="evidence" value="ECO:0007669"/>
    <property type="project" value="Ensembl"/>
</dbReference>
<dbReference type="AlphaFoldDB" id="A0A670I097"/>
<dbReference type="PROSITE" id="PS50071">
    <property type="entry name" value="HOMEOBOX_2"/>
    <property type="match status" value="1"/>
</dbReference>
<evidence type="ECO:0000256" key="3">
    <source>
        <dbReference type="ARBA" id="ARBA00008161"/>
    </source>
</evidence>
<dbReference type="RefSeq" id="XP_028595302.1">
    <property type="nucleotide sequence ID" value="XM_028739469.1"/>
</dbReference>
<dbReference type="GO" id="GO:0098528">
    <property type="term" value="P:skeletal muscle fiber differentiation"/>
    <property type="evidence" value="ECO:0007669"/>
    <property type="project" value="Ensembl"/>
</dbReference>
<dbReference type="GO" id="GO:0061551">
    <property type="term" value="P:trigeminal ganglion development"/>
    <property type="evidence" value="ECO:0007669"/>
    <property type="project" value="Ensembl"/>
</dbReference>
<dbReference type="GO" id="GO:0072095">
    <property type="term" value="P:regulation of branch elongation involved in ureteric bud branching"/>
    <property type="evidence" value="ECO:0007669"/>
    <property type="project" value="Ensembl"/>
</dbReference>
<dbReference type="GO" id="GO:0030910">
    <property type="term" value="P:olfactory placode formation"/>
    <property type="evidence" value="ECO:0007669"/>
    <property type="project" value="Ensembl"/>
</dbReference>
<evidence type="ECO:0000313" key="15">
    <source>
        <dbReference type="Proteomes" id="UP000472272"/>
    </source>
</evidence>
<feature type="region of interest" description="Disordered" evidence="12">
    <location>
        <begin position="30"/>
        <end position="71"/>
    </location>
</feature>
<dbReference type="GO" id="GO:0043524">
    <property type="term" value="P:negative regulation of neuron apoptotic process"/>
    <property type="evidence" value="ECO:0007669"/>
    <property type="project" value="Ensembl"/>
</dbReference>
<evidence type="ECO:0000256" key="4">
    <source>
        <dbReference type="ARBA" id="ARBA00022473"/>
    </source>
</evidence>
<dbReference type="Pfam" id="PF00046">
    <property type="entry name" value="Homeodomain"/>
    <property type="match status" value="1"/>
</dbReference>
<keyword evidence="7 10" id="KW-0371">Homeobox</keyword>
<dbReference type="GeneTree" id="ENSGT00940000160820"/>
<keyword evidence="5" id="KW-0805">Transcription regulation</keyword>
<dbReference type="CDD" id="cd00086">
    <property type="entry name" value="homeodomain"/>
    <property type="match status" value="1"/>
</dbReference>
<keyword evidence="15" id="KW-1185">Reference proteome</keyword>
<evidence type="ECO:0000259" key="13">
    <source>
        <dbReference type="PROSITE" id="PS50071"/>
    </source>
</evidence>
<feature type="domain" description="Homeobox" evidence="13">
    <location>
        <begin position="239"/>
        <end position="290"/>
    </location>
</feature>
<dbReference type="OrthoDB" id="3501850at2759"/>
<dbReference type="GO" id="GO:0001228">
    <property type="term" value="F:DNA-binding transcription activator activity, RNA polymerase II-specific"/>
    <property type="evidence" value="ECO:0007669"/>
    <property type="project" value="Ensembl"/>
</dbReference>
<evidence type="ECO:0000256" key="7">
    <source>
        <dbReference type="ARBA" id="ARBA00023155"/>
    </source>
</evidence>
<dbReference type="Gene3D" id="1.10.10.60">
    <property type="entry name" value="Homeodomain-like"/>
    <property type="match status" value="1"/>
</dbReference>
<evidence type="ECO:0000256" key="2">
    <source>
        <dbReference type="ARBA" id="ARBA00004496"/>
    </source>
</evidence>
<dbReference type="InterPro" id="IPR001356">
    <property type="entry name" value="HD"/>
</dbReference>
<dbReference type="GO" id="GO:0072075">
    <property type="term" value="P:metanephric mesenchyme development"/>
    <property type="evidence" value="ECO:0007669"/>
    <property type="project" value="Ensembl"/>
</dbReference>
<dbReference type="GO" id="GO:0008582">
    <property type="term" value="P:regulation of synaptic assembly at neuromuscular junction"/>
    <property type="evidence" value="ECO:0007669"/>
    <property type="project" value="Ensembl"/>
</dbReference>
<comment type="similarity">
    <text evidence="3">Belongs to the SIX/Sine oculis homeobox family.</text>
</comment>
<dbReference type="GO" id="GO:0005737">
    <property type="term" value="C:cytoplasm"/>
    <property type="evidence" value="ECO:0007669"/>
    <property type="project" value="UniProtKB-SubCell"/>
</dbReference>
<gene>
    <name evidence="14" type="primary">SIX4</name>
</gene>
<dbReference type="GO" id="GO:0051451">
    <property type="term" value="P:myoblast migration"/>
    <property type="evidence" value="ECO:0007669"/>
    <property type="project" value="Ensembl"/>
</dbReference>
<dbReference type="GO" id="GO:1902725">
    <property type="term" value="P:negative regulation of satellite cell differentiation"/>
    <property type="evidence" value="ECO:0007669"/>
    <property type="project" value="Ensembl"/>
</dbReference>
<dbReference type="PANTHER" id="PTHR10390">
    <property type="entry name" value="HOMEOBOX PROTEIN SIX"/>
    <property type="match status" value="1"/>
</dbReference>
<dbReference type="GO" id="GO:0048699">
    <property type="term" value="P:generation of neurons"/>
    <property type="evidence" value="ECO:0007669"/>
    <property type="project" value="Ensembl"/>
</dbReference>
<dbReference type="GO" id="GO:0072107">
    <property type="term" value="P:positive regulation of ureteric bud formation"/>
    <property type="evidence" value="ECO:0007669"/>
    <property type="project" value="Ensembl"/>
</dbReference>
<accession>A0A670I097</accession>
<dbReference type="GO" id="GO:0048538">
    <property type="term" value="P:thymus development"/>
    <property type="evidence" value="ECO:0007669"/>
    <property type="project" value="Ensembl"/>
</dbReference>
<evidence type="ECO:0000256" key="6">
    <source>
        <dbReference type="ARBA" id="ARBA00023125"/>
    </source>
</evidence>
<dbReference type="Pfam" id="PF16878">
    <property type="entry name" value="SIX1_SD"/>
    <property type="match status" value="1"/>
</dbReference>
<dbReference type="GO" id="GO:0030238">
    <property type="term" value="P:male sex determination"/>
    <property type="evidence" value="ECO:0007669"/>
    <property type="project" value="Ensembl"/>
</dbReference>
<feature type="compositionally biased region" description="Acidic residues" evidence="12">
    <location>
        <begin position="52"/>
        <end position="69"/>
    </location>
</feature>
<dbReference type="GO" id="GO:0048701">
    <property type="term" value="P:embryonic cranial skeleton morphogenesis"/>
    <property type="evidence" value="ECO:0007669"/>
    <property type="project" value="Ensembl"/>
</dbReference>
<reference evidence="14 15" key="1">
    <citation type="journal article" date="2019" name="Proc. Natl. Acad. Sci. U.S.A.">
        <title>Regulatory changes in pterin and carotenoid genes underlie balanced color polymorphisms in the wall lizard.</title>
        <authorList>
            <person name="Andrade P."/>
            <person name="Pinho C."/>
            <person name="Perez I de Lanuza G."/>
            <person name="Afonso S."/>
            <person name="Brejcha J."/>
            <person name="Rubin C.J."/>
            <person name="Wallerman O."/>
            <person name="Pereira P."/>
            <person name="Sabatino S.J."/>
            <person name="Bellati A."/>
            <person name="Pellitteri-Rosa D."/>
            <person name="Bosakova Z."/>
            <person name="Bunikis I."/>
            <person name="Carretero M.A."/>
            <person name="Feiner N."/>
            <person name="Marsik P."/>
            <person name="Pauperio F."/>
            <person name="Salvi D."/>
            <person name="Soler L."/>
            <person name="While G.M."/>
            <person name="Uller T."/>
            <person name="Font E."/>
            <person name="Andersson L."/>
            <person name="Carneiro M."/>
        </authorList>
    </citation>
    <scope>NUCLEOTIDE SEQUENCE</scope>
</reference>
<feature type="compositionally biased region" description="Polar residues" evidence="12">
    <location>
        <begin position="320"/>
        <end position="331"/>
    </location>
</feature>
<name>A0A670I097_PODMU</name>
<dbReference type="GO" id="GO:0050678">
    <property type="term" value="P:regulation of epithelial cell proliferation"/>
    <property type="evidence" value="ECO:0007669"/>
    <property type="project" value="Ensembl"/>
</dbReference>
<evidence type="ECO:0000256" key="10">
    <source>
        <dbReference type="PROSITE-ProRule" id="PRU00108"/>
    </source>
</evidence>
<organism evidence="14 15">
    <name type="scientific">Podarcis muralis</name>
    <name type="common">Wall lizard</name>
    <name type="synonym">Lacerta muralis</name>
    <dbReference type="NCBI Taxonomy" id="64176"/>
    <lineage>
        <taxon>Eukaryota</taxon>
        <taxon>Metazoa</taxon>
        <taxon>Chordata</taxon>
        <taxon>Craniata</taxon>
        <taxon>Vertebrata</taxon>
        <taxon>Euteleostomi</taxon>
        <taxon>Lepidosauria</taxon>
        <taxon>Squamata</taxon>
        <taxon>Bifurcata</taxon>
        <taxon>Unidentata</taxon>
        <taxon>Episquamata</taxon>
        <taxon>Laterata</taxon>
        <taxon>Lacertibaenia</taxon>
        <taxon>Lacertidae</taxon>
        <taxon>Podarcis</taxon>
    </lineage>
</organism>
<evidence type="ECO:0000256" key="9">
    <source>
        <dbReference type="ARBA" id="ARBA00023242"/>
    </source>
</evidence>
<sequence length="792" mass="83987">MSSASPAAPIPGVVAAIKQENVLADMLSGGVGAQEKAAREGCAPPFARKQEEEEDDGEDEDDDEDEEAAAEAADQVLLHAELLVRNQPVRHAALSAAPACSSPSPASPCSPPAPLAFSPEHVACVCEALQQGGHLDRLARFLWSLPRSDLLRGNESLLKARALVAFHQGLYAELYGILESHSFDAANHALLQELWYKARYSEAERARGRPLGAVDKYRLRRKFPLPRTIWDGEETVYCFKERSRNALKELYKQNRYPSPAEKRNLAKVTGLSLTQVSNWFKNRRQRDRNPSEPQSKSESDGNPSTEDESSKGQEDLSPHQLASASDGSATLSLPGHMEPIYMQQLGNSKIPLSSPGVLLNGNLVPANPSPVFLNGTSFIQGPNGVLLNGLNVGAASPLNPPKTSPSSLSNGMPLADMLASSSEDVKDFKILQTSMSNSAAPSTTTTTAYSPSSASFSGLIPSLEVKREESEEAIASQDGSSIVTFTGPVQINQYGVVQIPNSATNGGQLLNGGISFSPVQLPPVSTATSQGNLPLNQSTPSSGTFTSDSAAAQQGKVFFSNLPPSAVVYTLPNSSQAIGPVKQEGLEASLVFSQVMSLGQNPQLHATLPSDSLSGGGPSSLVNVTLSHNFSLGPPTLINSEELGSPVSESPPLSAPATSGATVVSITNSNYATLQNCSLLSGHDLMSISATQPVLGGIGPDIGGHVGPHPSAQVHPHFAREQRLVLQPVTSLKENFLSETESKSASGLMMLDSKTKYVMSNMVDAICEELETDKKQLAKLQTVQMDEDMQDL</sequence>
<dbReference type="GeneID" id="114601852"/>
<dbReference type="GO" id="GO:0061197">
    <property type="term" value="P:fungiform papilla morphogenesis"/>
    <property type="evidence" value="ECO:0007669"/>
    <property type="project" value="Ensembl"/>
</dbReference>
<keyword evidence="6 10" id="KW-0238">DNA-binding</keyword>
<evidence type="ECO:0000256" key="1">
    <source>
        <dbReference type="ARBA" id="ARBA00004123"/>
    </source>
</evidence>
<evidence type="ECO:0000256" key="5">
    <source>
        <dbReference type="ARBA" id="ARBA00023015"/>
    </source>
</evidence>
<dbReference type="GO" id="GO:0061055">
    <property type="term" value="P:myotome development"/>
    <property type="evidence" value="ECO:0007669"/>
    <property type="project" value="Ensembl"/>
</dbReference>
<dbReference type="InterPro" id="IPR017970">
    <property type="entry name" value="Homeobox_CS"/>
</dbReference>
<feature type="compositionally biased region" description="Basic and acidic residues" evidence="12">
    <location>
        <begin position="287"/>
        <end position="299"/>
    </location>
</feature>
<dbReference type="GO" id="GO:0090190">
    <property type="term" value="P:positive regulation of branching involved in ureteric bud morphogenesis"/>
    <property type="evidence" value="ECO:0007669"/>
    <property type="project" value="Ensembl"/>
</dbReference>
<evidence type="ECO:0000256" key="8">
    <source>
        <dbReference type="ARBA" id="ARBA00023163"/>
    </source>
</evidence>
<dbReference type="InterPro" id="IPR009057">
    <property type="entry name" value="Homeodomain-like_sf"/>
</dbReference>
<reference evidence="14" key="3">
    <citation type="submission" date="2025-09" db="UniProtKB">
        <authorList>
            <consortium name="Ensembl"/>
        </authorList>
    </citation>
    <scope>IDENTIFICATION</scope>
</reference>